<evidence type="ECO:0000256" key="1">
    <source>
        <dbReference type="ARBA" id="ARBA00023127"/>
    </source>
</evidence>
<protein>
    <recommendedName>
        <fullName evidence="3">Cyclin C-terminal domain-containing protein</fullName>
    </recommendedName>
</protein>
<dbReference type="InterPro" id="IPR031658">
    <property type="entry name" value="Cyclin_C_2"/>
</dbReference>
<dbReference type="PANTHER" id="PTHR10026">
    <property type="entry name" value="CYCLIN"/>
    <property type="match status" value="1"/>
</dbReference>
<organism evidence="4 5">
    <name type="scientific">Heterodermia speciosa</name>
    <dbReference type="NCBI Taxonomy" id="116794"/>
    <lineage>
        <taxon>Eukaryota</taxon>
        <taxon>Fungi</taxon>
        <taxon>Dikarya</taxon>
        <taxon>Ascomycota</taxon>
        <taxon>Pezizomycotina</taxon>
        <taxon>Lecanoromycetes</taxon>
        <taxon>OSLEUM clade</taxon>
        <taxon>Lecanoromycetidae</taxon>
        <taxon>Caliciales</taxon>
        <taxon>Physciaceae</taxon>
        <taxon>Heterodermia</taxon>
    </lineage>
</organism>
<comment type="caution">
    <text evidence="4">The sequence shown here is derived from an EMBL/GenBank/DDBJ whole genome shotgun (WGS) entry which is preliminary data.</text>
</comment>
<evidence type="ECO:0000259" key="3">
    <source>
        <dbReference type="Pfam" id="PF16899"/>
    </source>
</evidence>
<evidence type="ECO:0000313" key="4">
    <source>
        <dbReference type="EMBL" id="CAF9921112.1"/>
    </source>
</evidence>
<feature type="domain" description="Cyclin C-terminal" evidence="3">
    <location>
        <begin position="178"/>
        <end position="307"/>
    </location>
</feature>
<dbReference type="GO" id="GO:0006357">
    <property type="term" value="P:regulation of transcription by RNA polymerase II"/>
    <property type="evidence" value="ECO:0007669"/>
    <property type="project" value="InterPro"/>
</dbReference>
<name>A0A8H3IAN8_9LECA</name>
<feature type="compositionally biased region" description="Basic and acidic residues" evidence="2">
    <location>
        <begin position="350"/>
        <end position="381"/>
    </location>
</feature>
<keyword evidence="5" id="KW-1185">Reference proteome</keyword>
<accession>A0A8H3IAN8</accession>
<dbReference type="OrthoDB" id="340962at2759"/>
<dbReference type="Pfam" id="PF16899">
    <property type="entry name" value="Cyclin_C_2"/>
    <property type="match status" value="1"/>
</dbReference>
<dbReference type="InterPro" id="IPR036915">
    <property type="entry name" value="Cyclin-like_sf"/>
</dbReference>
<sequence length="398" mass="44543">MTEDEIYRTSTQYRLWSFTPQTLASLRSTTNQLAVEGVKSAIQSKRAEARGEGGENGERANARSVSPEVDCLTVEEEQRLVGYYCLKTMEFANFCDFPTNVMATAVQYLKRFYLSNSPMTYHPKEMMPIAVFFATKTENNYISLSKFAAKLNNTTTEQVIAPEFLLTQGLRFTFDVRHPQRGLEGGFMELLALASGKGQPAPGIEKSSMELQDEMVNVPPAEANKPQARTPGEVKSRIGSVHDKAKEILKTAALLSDAYFLYTPPQIWMSALLLVDEPLASFYLDTKIPKSSPMRSKLMITLRACMETLQSSPSARPGKDERAACTRIDKKLYKCRNPDKLDLVGMNQAQKRDGESKDGALDEKIVKKRKLERENSMKEGEDVFGPPLPKVANKQEPP</sequence>
<keyword evidence="1" id="KW-0195">Cyclin</keyword>
<dbReference type="CDD" id="cd20524">
    <property type="entry name" value="CYCLIN_CCNH_rpt1"/>
    <property type="match status" value="1"/>
</dbReference>
<dbReference type="AlphaFoldDB" id="A0A8H3IAN8"/>
<dbReference type="SUPFAM" id="SSF47954">
    <property type="entry name" value="Cyclin-like"/>
    <property type="match status" value="2"/>
</dbReference>
<proteinExistence type="predicted"/>
<dbReference type="EMBL" id="CAJPDS010000027">
    <property type="protein sequence ID" value="CAF9921112.1"/>
    <property type="molecule type" value="Genomic_DNA"/>
</dbReference>
<dbReference type="FunFam" id="1.10.472.10:FF:000095">
    <property type="entry name" value="Cyclin Ccl1, putative (AFU_orthologue AFUA_5G07030)"/>
    <property type="match status" value="1"/>
</dbReference>
<dbReference type="InterPro" id="IPR043198">
    <property type="entry name" value="Cyclin/Ssn8"/>
</dbReference>
<reference evidence="4" key="1">
    <citation type="submission" date="2021-03" db="EMBL/GenBank/DDBJ databases">
        <authorList>
            <person name="Tagirdzhanova G."/>
        </authorList>
    </citation>
    <scope>NUCLEOTIDE SEQUENCE</scope>
</reference>
<dbReference type="Gene3D" id="1.10.472.10">
    <property type="entry name" value="Cyclin-like"/>
    <property type="match status" value="1"/>
</dbReference>
<gene>
    <name evidence="4" type="ORF">HETSPECPRED_004438</name>
</gene>
<dbReference type="Proteomes" id="UP000664521">
    <property type="component" value="Unassembled WGS sequence"/>
</dbReference>
<dbReference type="CDD" id="cd20525">
    <property type="entry name" value="CYCLIN_CCNH_rpt2"/>
    <property type="match status" value="1"/>
</dbReference>
<evidence type="ECO:0000313" key="5">
    <source>
        <dbReference type="Proteomes" id="UP000664521"/>
    </source>
</evidence>
<feature type="region of interest" description="Disordered" evidence="2">
    <location>
        <begin position="345"/>
        <end position="398"/>
    </location>
</feature>
<dbReference type="GO" id="GO:0016538">
    <property type="term" value="F:cyclin-dependent protein serine/threonine kinase regulator activity"/>
    <property type="evidence" value="ECO:0007669"/>
    <property type="project" value="InterPro"/>
</dbReference>
<evidence type="ECO:0000256" key="2">
    <source>
        <dbReference type="SAM" id="MobiDB-lite"/>
    </source>
</evidence>